<feature type="transmembrane region" description="Helical" evidence="5">
    <location>
        <begin position="42"/>
        <end position="63"/>
    </location>
</feature>
<dbReference type="EMBL" id="CAWYQH010000001">
    <property type="protein sequence ID" value="CAK8671078.1"/>
    <property type="molecule type" value="Genomic_DNA"/>
</dbReference>
<proteinExistence type="inferred from homology"/>
<dbReference type="PROSITE" id="PS00383">
    <property type="entry name" value="TYR_PHOSPHATASE_1"/>
    <property type="match status" value="2"/>
</dbReference>
<evidence type="ECO:0000313" key="10">
    <source>
        <dbReference type="Proteomes" id="UP001642483"/>
    </source>
</evidence>
<dbReference type="InterPro" id="IPR003595">
    <property type="entry name" value="Tyr_Pase_cat"/>
</dbReference>
<dbReference type="InterPro" id="IPR050348">
    <property type="entry name" value="Protein-Tyr_Phosphatase"/>
</dbReference>
<accession>A0ABP0EUP0</accession>
<keyword evidence="5" id="KW-1133">Transmembrane helix</keyword>
<dbReference type="InterPro" id="IPR029021">
    <property type="entry name" value="Prot-tyrosine_phosphatase-like"/>
</dbReference>
<dbReference type="EC" id="3.1.3.48" evidence="2"/>
<evidence type="ECO:0000259" key="8">
    <source>
        <dbReference type="PROSITE" id="PS50056"/>
    </source>
</evidence>
<keyword evidence="3" id="KW-0378">Hydrolase</keyword>
<evidence type="ECO:0000256" key="3">
    <source>
        <dbReference type="ARBA" id="ARBA00022801"/>
    </source>
</evidence>
<evidence type="ECO:0000256" key="1">
    <source>
        <dbReference type="ARBA" id="ARBA00009580"/>
    </source>
</evidence>
<dbReference type="SUPFAM" id="SSF52799">
    <property type="entry name" value="(Phosphotyrosine protein) phosphatases II"/>
    <property type="match status" value="2"/>
</dbReference>
<dbReference type="Pfam" id="PF00102">
    <property type="entry name" value="Y_phosphatase"/>
    <property type="match status" value="2"/>
</dbReference>
<dbReference type="PANTHER" id="PTHR19134">
    <property type="entry name" value="RECEPTOR-TYPE TYROSINE-PROTEIN PHOSPHATASE"/>
    <property type="match status" value="1"/>
</dbReference>
<dbReference type="InterPro" id="IPR000387">
    <property type="entry name" value="Tyr_Pase_dom"/>
</dbReference>
<dbReference type="PRINTS" id="PR00700">
    <property type="entry name" value="PRTYPHPHTASE"/>
</dbReference>
<evidence type="ECO:0000259" key="7">
    <source>
        <dbReference type="PROSITE" id="PS50055"/>
    </source>
</evidence>
<keyword evidence="4" id="KW-0904">Protein phosphatase</keyword>
<dbReference type="InterPro" id="IPR000242">
    <property type="entry name" value="PTP_cat"/>
</dbReference>
<feature type="domain" description="Tyrosine-protein phosphatase" evidence="7">
    <location>
        <begin position="130"/>
        <end position="391"/>
    </location>
</feature>
<dbReference type="SMART" id="SM00194">
    <property type="entry name" value="PTPc"/>
    <property type="match status" value="2"/>
</dbReference>
<gene>
    <name evidence="9" type="ORF">CVLEPA_LOCUS100</name>
</gene>
<dbReference type="PROSITE" id="PS50056">
    <property type="entry name" value="TYR_PHOSPHATASE_2"/>
    <property type="match status" value="2"/>
</dbReference>
<keyword evidence="5" id="KW-0812">Transmembrane</keyword>
<dbReference type="SMART" id="SM00404">
    <property type="entry name" value="PTPc_motif"/>
    <property type="match status" value="2"/>
</dbReference>
<evidence type="ECO:0000256" key="2">
    <source>
        <dbReference type="ARBA" id="ARBA00013064"/>
    </source>
</evidence>
<keyword evidence="6" id="KW-0732">Signal</keyword>
<feature type="signal peptide" evidence="6">
    <location>
        <begin position="1"/>
        <end position="23"/>
    </location>
</feature>
<feature type="chain" id="PRO_5046495139" description="protein-tyrosine-phosphatase" evidence="6">
    <location>
        <begin position="24"/>
        <end position="700"/>
    </location>
</feature>
<evidence type="ECO:0000256" key="6">
    <source>
        <dbReference type="SAM" id="SignalP"/>
    </source>
</evidence>
<reference evidence="9 10" key="1">
    <citation type="submission" date="2024-02" db="EMBL/GenBank/DDBJ databases">
        <authorList>
            <person name="Daric V."/>
            <person name="Darras S."/>
        </authorList>
    </citation>
    <scope>NUCLEOTIDE SEQUENCE [LARGE SCALE GENOMIC DNA]</scope>
</reference>
<dbReference type="InterPro" id="IPR016130">
    <property type="entry name" value="Tyr_Pase_AS"/>
</dbReference>
<feature type="domain" description="Tyrosine-protein phosphatase" evidence="7">
    <location>
        <begin position="422"/>
        <end position="680"/>
    </location>
</feature>
<comment type="caution">
    <text evidence="9">The sequence shown here is derived from an EMBL/GenBank/DDBJ whole genome shotgun (WGS) entry which is preliminary data.</text>
</comment>
<dbReference type="Proteomes" id="UP001642483">
    <property type="component" value="Unassembled WGS sequence"/>
</dbReference>
<comment type="similarity">
    <text evidence="1">Belongs to the protein-tyrosine phosphatase family.</text>
</comment>
<keyword evidence="10" id="KW-1185">Reference proteome</keyword>
<feature type="domain" description="Tyrosine specific protein phosphatases" evidence="8">
    <location>
        <begin position="309"/>
        <end position="382"/>
    </location>
</feature>
<name>A0ABP0EUP0_CLALP</name>
<protein>
    <recommendedName>
        <fullName evidence="2">protein-tyrosine-phosphatase</fullName>
        <ecNumber evidence="2">3.1.3.48</ecNumber>
    </recommendedName>
</protein>
<evidence type="ECO:0000256" key="4">
    <source>
        <dbReference type="ARBA" id="ARBA00022912"/>
    </source>
</evidence>
<organism evidence="9 10">
    <name type="scientific">Clavelina lepadiformis</name>
    <name type="common">Light-bulb sea squirt</name>
    <name type="synonym">Ascidia lepadiformis</name>
    <dbReference type="NCBI Taxonomy" id="159417"/>
    <lineage>
        <taxon>Eukaryota</taxon>
        <taxon>Metazoa</taxon>
        <taxon>Chordata</taxon>
        <taxon>Tunicata</taxon>
        <taxon>Ascidiacea</taxon>
        <taxon>Aplousobranchia</taxon>
        <taxon>Clavelinidae</taxon>
        <taxon>Clavelina</taxon>
    </lineage>
</organism>
<dbReference type="PROSITE" id="PS50055">
    <property type="entry name" value="TYR_PHOSPHATASE_PTP"/>
    <property type="match status" value="2"/>
</dbReference>
<dbReference type="CDD" id="cd00047">
    <property type="entry name" value="PTPc"/>
    <property type="match status" value="1"/>
</dbReference>
<dbReference type="PANTHER" id="PTHR19134:SF562">
    <property type="entry name" value="PROTEIN-TYROSINE-PHOSPHATASE"/>
    <property type="match status" value="1"/>
</dbReference>
<keyword evidence="5" id="KW-0472">Membrane</keyword>
<feature type="domain" description="Tyrosine specific protein phosphatases" evidence="8">
    <location>
        <begin position="598"/>
        <end position="671"/>
    </location>
</feature>
<dbReference type="Gene3D" id="3.90.190.10">
    <property type="entry name" value="Protein tyrosine phosphatase superfamily"/>
    <property type="match status" value="2"/>
</dbReference>
<evidence type="ECO:0000256" key="5">
    <source>
        <dbReference type="SAM" id="Phobius"/>
    </source>
</evidence>
<sequence length="700" mass="80486">MSYKRRFPLFLWICLHFIELGSAQQNGTQTTVSNDIFHFDLYWIIPLSCFFVLFAVFFFLLSMRERTRMNAHRGMTKLMEENLAIIKELRSKQHDPKNGTVPENYGRHAMRASQLRQELRILRDEDNRGFLEQFTQELPLALSNLSMSSNAAKKEENLSKNRFKNVIPYDKTRVKLTPIDDDPNSDYINANYIDSYDVPKKYIATQGPKANTISDFWRMVWQSECGVIVMLANVIENGKRKCEKYWPEPNQPINYNQIRVSLLSEAKYDDYVVRGFTLSKLEEETRQVVQLQYLTWPDHGVPALTTGIIRFNERARKCFKKSRLPGPIVVHCSAGVGRTGTFIAFNVLMRELNYKASVNVYETVLSLRKQRIAMVQTARQYIFLHYLITETHELGNSDYDVKDLITKMKTLEKLSGGGKSGYDDEFQKLCNLDPIEGAKEIANEPENATKIPLSGVFPYDHSLVSMLPLADGTPLFYNASYVKAYYGDRFIAAQGPLQRTKTDFWHCVVSNDVRVIVSLTSSKQEEESVVCRYWPERVDEEVMYDHVTLVMEEEENISDNLIRRNFTASAEKHGIGSKSVIQLDYDGWSEDSAPSNGSEIIKLIESAQELIKRQGVMLVHCSDGVNRTGAFLALTNLIERVKCEQMIDVIRAVKDLRDMRPNMVKNVALYRYIYKTMADYVISHGLNTNSDNLEEVQVDT</sequence>
<evidence type="ECO:0000313" key="9">
    <source>
        <dbReference type="EMBL" id="CAK8671078.1"/>
    </source>
</evidence>